<feature type="coiled-coil region" evidence="1">
    <location>
        <begin position="75"/>
        <end position="151"/>
    </location>
</feature>
<name>A0AAD5UG14_9FUNG</name>
<comment type="caution">
    <text evidence="2">The sequence shown here is derived from an EMBL/GenBank/DDBJ whole genome shotgun (WGS) entry which is preliminary data.</text>
</comment>
<evidence type="ECO:0000256" key="1">
    <source>
        <dbReference type="SAM" id="Coils"/>
    </source>
</evidence>
<organism evidence="2 3">
    <name type="scientific">Boothiomyces macroporosus</name>
    <dbReference type="NCBI Taxonomy" id="261099"/>
    <lineage>
        <taxon>Eukaryota</taxon>
        <taxon>Fungi</taxon>
        <taxon>Fungi incertae sedis</taxon>
        <taxon>Chytridiomycota</taxon>
        <taxon>Chytridiomycota incertae sedis</taxon>
        <taxon>Chytridiomycetes</taxon>
        <taxon>Rhizophydiales</taxon>
        <taxon>Terramycetaceae</taxon>
        <taxon>Boothiomyces</taxon>
    </lineage>
</organism>
<sequence>MTIGRLSNIPIADMDEFVLSLERKPTEQVDSLFKTKHPEINQEWDMISYYEQLLKSSELTKSRLYEQIEQNRYTIRDHMNKNIKLQEQNEELLLEKQKLKEQVFKLTKILEGKSKNMLELESKLKTTTDSNSKLEEENTLLNSQLKIATDKVDSLNLQITEIPKSNYQVCPPWELNPKDCLNYGYNNEKPQGIDDNVWKVFNQYQKNDLLDFHSLHSALNTQVIWPEFSLKTMWIVLHQADQTGQFVDINGFNKLWLFVHSMHVLVPKSNNILVSDAVRIIKGYGFKSIWINRVINRTIGNPEYLTWDQLLQVSSILLCWWEVINTKISNGVAIFEYDELMGIATKLLF</sequence>
<evidence type="ECO:0000313" key="2">
    <source>
        <dbReference type="EMBL" id="KAJ3257034.1"/>
    </source>
</evidence>
<gene>
    <name evidence="2" type="ORF">HK103_005018</name>
</gene>
<keyword evidence="3" id="KW-1185">Reference proteome</keyword>
<accession>A0AAD5UG14</accession>
<reference evidence="2" key="1">
    <citation type="submission" date="2020-05" db="EMBL/GenBank/DDBJ databases">
        <title>Phylogenomic resolution of chytrid fungi.</title>
        <authorList>
            <person name="Stajich J.E."/>
            <person name="Amses K."/>
            <person name="Simmons R."/>
            <person name="Seto K."/>
            <person name="Myers J."/>
            <person name="Bonds A."/>
            <person name="Quandt C.A."/>
            <person name="Barry K."/>
            <person name="Liu P."/>
            <person name="Grigoriev I."/>
            <person name="Longcore J.E."/>
            <person name="James T.Y."/>
        </authorList>
    </citation>
    <scope>NUCLEOTIDE SEQUENCE</scope>
    <source>
        <strain evidence="2">PLAUS21</strain>
    </source>
</reference>
<dbReference type="EMBL" id="JADGKB010000043">
    <property type="protein sequence ID" value="KAJ3257034.1"/>
    <property type="molecule type" value="Genomic_DNA"/>
</dbReference>
<evidence type="ECO:0000313" key="3">
    <source>
        <dbReference type="Proteomes" id="UP001210925"/>
    </source>
</evidence>
<protein>
    <submittedName>
        <fullName evidence="2">Uncharacterized protein</fullName>
    </submittedName>
</protein>
<dbReference type="AlphaFoldDB" id="A0AAD5UG14"/>
<proteinExistence type="predicted"/>
<keyword evidence="1" id="KW-0175">Coiled coil</keyword>
<dbReference type="Proteomes" id="UP001210925">
    <property type="component" value="Unassembled WGS sequence"/>
</dbReference>